<feature type="transmembrane region" description="Helical" evidence="6">
    <location>
        <begin position="208"/>
        <end position="230"/>
    </location>
</feature>
<keyword evidence="2" id="KW-1003">Cell membrane</keyword>
<dbReference type="RefSeq" id="WP_046038110.1">
    <property type="nucleotide sequence ID" value="NZ_LACC01000007.1"/>
</dbReference>
<feature type="transmembrane region" description="Helical" evidence="6">
    <location>
        <begin position="242"/>
        <end position="262"/>
    </location>
</feature>
<evidence type="ECO:0000256" key="2">
    <source>
        <dbReference type="ARBA" id="ARBA00022475"/>
    </source>
</evidence>
<organism evidence="7 8">
    <name type="scientific">Pseudomonas fluorescens</name>
    <dbReference type="NCBI Taxonomy" id="294"/>
    <lineage>
        <taxon>Bacteria</taxon>
        <taxon>Pseudomonadati</taxon>
        <taxon>Pseudomonadota</taxon>
        <taxon>Gammaproteobacteria</taxon>
        <taxon>Pseudomonadales</taxon>
        <taxon>Pseudomonadaceae</taxon>
        <taxon>Pseudomonas</taxon>
    </lineage>
</organism>
<dbReference type="PATRIC" id="fig|294.132.peg.5486"/>
<comment type="subcellular location">
    <subcellularLocation>
        <location evidence="1">Cell membrane</location>
        <topology evidence="1">Multi-pass membrane protein</topology>
    </subcellularLocation>
</comment>
<dbReference type="AlphaFoldDB" id="A0A0F4TZP5"/>
<feature type="transmembrane region" description="Helical" evidence="6">
    <location>
        <begin position="282"/>
        <end position="308"/>
    </location>
</feature>
<gene>
    <name evidence="7" type="ORF">VC35_04740</name>
</gene>
<dbReference type="OrthoDB" id="8566106at2"/>
<evidence type="ECO:0008006" key="9">
    <source>
        <dbReference type="Google" id="ProtNLM"/>
    </source>
</evidence>
<keyword evidence="3 6" id="KW-0812">Transmembrane</keyword>
<dbReference type="Pfam" id="PF03706">
    <property type="entry name" value="LPG_synthase_TM"/>
    <property type="match status" value="1"/>
</dbReference>
<evidence type="ECO:0000256" key="5">
    <source>
        <dbReference type="ARBA" id="ARBA00023136"/>
    </source>
</evidence>
<dbReference type="Proteomes" id="UP000033588">
    <property type="component" value="Unassembled WGS sequence"/>
</dbReference>
<sequence length="320" mass="35954">MPLTFLKLLIAFFICAFLIHTFDLKLTALISDITAWHYLALAAIIPITLSSFFSANRWQVFLRLNSIDEALTNLWKINLISQFQGLILPSTQGADAFRMLHIERRHPKKRGTAGSTVIIERMIGLLVLCTFTLFALPFLPASDNYTLLIMTVGAVSSIAVVTQIILTSKKIHALYSHRTVKNSLLALLLMYIQKLHASTINFPYRQALTSSLLFICCYQISLISVVYLVFRAYGYDIPFIQHFALYPVIAILTMVPITVGGLGVREGFFVYFYGLLDVPANIAVGASLANYILMALIPATCGGFIYLWDTIRENRQKDRN</sequence>
<proteinExistence type="predicted"/>
<feature type="transmembrane region" description="Helical" evidence="6">
    <location>
        <begin position="118"/>
        <end position="139"/>
    </location>
</feature>
<dbReference type="InterPro" id="IPR022791">
    <property type="entry name" value="L-PG_synthase/AglD"/>
</dbReference>
<evidence type="ECO:0000313" key="8">
    <source>
        <dbReference type="Proteomes" id="UP000033588"/>
    </source>
</evidence>
<feature type="transmembrane region" description="Helical" evidence="6">
    <location>
        <begin position="179"/>
        <end position="196"/>
    </location>
</feature>
<comment type="caution">
    <text evidence="7">The sequence shown here is derived from an EMBL/GenBank/DDBJ whole genome shotgun (WGS) entry which is preliminary data.</text>
</comment>
<evidence type="ECO:0000256" key="1">
    <source>
        <dbReference type="ARBA" id="ARBA00004651"/>
    </source>
</evidence>
<feature type="transmembrane region" description="Helical" evidence="6">
    <location>
        <begin position="34"/>
        <end position="55"/>
    </location>
</feature>
<dbReference type="PANTHER" id="PTHR40277:SF1">
    <property type="entry name" value="BLL5419 PROTEIN"/>
    <property type="match status" value="1"/>
</dbReference>
<dbReference type="PANTHER" id="PTHR40277">
    <property type="entry name" value="BLL5419 PROTEIN"/>
    <property type="match status" value="1"/>
</dbReference>
<evidence type="ECO:0000313" key="7">
    <source>
        <dbReference type="EMBL" id="KJZ49554.1"/>
    </source>
</evidence>
<evidence type="ECO:0000256" key="4">
    <source>
        <dbReference type="ARBA" id="ARBA00022989"/>
    </source>
</evidence>
<reference evidence="7 8" key="1">
    <citation type="submission" date="2015-03" db="EMBL/GenBank/DDBJ databases">
        <title>Comparative genomics of Pseudomonas insights into diversity of traits involved in vanlence and defense.</title>
        <authorList>
            <person name="Qin Y."/>
        </authorList>
    </citation>
    <scope>NUCLEOTIDE SEQUENCE [LARGE SCALE GENOMIC DNA]</scope>
    <source>
        <strain evidence="7 8">C8</strain>
    </source>
</reference>
<keyword evidence="5 6" id="KW-0472">Membrane</keyword>
<evidence type="ECO:0000256" key="6">
    <source>
        <dbReference type="SAM" id="Phobius"/>
    </source>
</evidence>
<accession>A0A0F4TZP5</accession>
<keyword evidence="4 6" id="KW-1133">Transmembrane helix</keyword>
<protein>
    <recommendedName>
        <fullName evidence="9">Flippase-like domain-containing protein</fullName>
    </recommendedName>
</protein>
<dbReference type="NCBIfam" id="TIGR00374">
    <property type="entry name" value="flippase-like domain"/>
    <property type="match status" value="1"/>
</dbReference>
<name>A0A0F4TZP5_PSEFL</name>
<evidence type="ECO:0000256" key="3">
    <source>
        <dbReference type="ARBA" id="ARBA00022692"/>
    </source>
</evidence>
<feature type="transmembrane region" description="Helical" evidence="6">
    <location>
        <begin position="145"/>
        <end position="167"/>
    </location>
</feature>
<dbReference type="EMBL" id="LACC01000007">
    <property type="protein sequence ID" value="KJZ49554.1"/>
    <property type="molecule type" value="Genomic_DNA"/>
</dbReference>
<dbReference type="GO" id="GO:0005886">
    <property type="term" value="C:plasma membrane"/>
    <property type="evidence" value="ECO:0007669"/>
    <property type="project" value="UniProtKB-SubCell"/>
</dbReference>